<feature type="non-terminal residue" evidence="5">
    <location>
        <position position="220"/>
    </location>
</feature>
<protein>
    <recommendedName>
        <fullName evidence="7">Importin alpha</fullName>
    </recommendedName>
</protein>
<evidence type="ECO:0000313" key="6">
    <source>
        <dbReference type="Proteomes" id="UP000824469"/>
    </source>
</evidence>
<proteinExistence type="inferred from homology"/>
<comment type="caution">
    <text evidence="5">The sequence shown here is derived from an EMBL/GenBank/DDBJ whole genome shotgun (WGS) entry which is preliminary data.</text>
</comment>
<feature type="region of interest" description="Disordered" evidence="4">
    <location>
        <begin position="188"/>
        <end position="220"/>
    </location>
</feature>
<keyword evidence="6" id="KW-1185">Reference proteome</keyword>
<dbReference type="OMA" id="EMQCTIE"/>
<reference evidence="5 6" key="1">
    <citation type="journal article" date="2021" name="Nat. Plants">
        <title>The Taxus genome provides insights into paclitaxel biosynthesis.</title>
        <authorList>
            <person name="Xiong X."/>
            <person name="Gou J."/>
            <person name="Liao Q."/>
            <person name="Li Y."/>
            <person name="Zhou Q."/>
            <person name="Bi G."/>
            <person name="Li C."/>
            <person name="Du R."/>
            <person name="Wang X."/>
            <person name="Sun T."/>
            <person name="Guo L."/>
            <person name="Liang H."/>
            <person name="Lu P."/>
            <person name="Wu Y."/>
            <person name="Zhang Z."/>
            <person name="Ro D.K."/>
            <person name="Shang Y."/>
            <person name="Huang S."/>
            <person name="Yan J."/>
        </authorList>
    </citation>
    <scope>NUCLEOTIDE SEQUENCE [LARGE SCALE GENOMIC DNA]</scope>
    <source>
        <strain evidence="5">Ta-2019</strain>
    </source>
</reference>
<evidence type="ECO:0000256" key="3">
    <source>
        <dbReference type="ARBA" id="ARBA00022927"/>
    </source>
</evidence>
<dbReference type="InterPro" id="IPR000225">
    <property type="entry name" value="Armadillo"/>
</dbReference>
<name>A0AA38FYE6_TAXCH</name>
<sequence>VVINNQVLPYLLPLVKNNPKKNIVKEACWTISNITAGNNDQIQAVIDANIIPPLMKLLQTAEFDIKKEAAWAISNSTSGGSHEQIMYLVDQGCIKPLCDLLDCKDPKLVKLCLEGLENILKVGEAEKELGNTAGINLYVQYIDDAEGLEKIENLQIYDNDEIYAKAVEILETYWEKDDENYYWLEDENGQNIAPNGSEGQPSFNFGANKAQKPPGGFSFD</sequence>
<accession>A0AA38FYE6</accession>
<dbReference type="InterPro" id="IPR016024">
    <property type="entry name" value="ARM-type_fold"/>
</dbReference>
<feature type="compositionally biased region" description="Polar residues" evidence="4">
    <location>
        <begin position="189"/>
        <end position="205"/>
    </location>
</feature>
<keyword evidence="3" id="KW-0653">Protein transport</keyword>
<organism evidence="5 6">
    <name type="scientific">Taxus chinensis</name>
    <name type="common">Chinese yew</name>
    <name type="synonym">Taxus wallichiana var. chinensis</name>
    <dbReference type="NCBI Taxonomy" id="29808"/>
    <lineage>
        <taxon>Eukaryota</taxon>
        <taxon>Viridiplantae</taxon>
        <taxon>Streptophyta</taxon>
        <taxon>Embryophyta</taxon>
        <taxon>Tracheophyta</taxon>
        <taxon>Spermatophyta</taxon>
        <taxon>Pinopsida</taxon>
        <taxon>Pinidae</taxon>
        <taxon>Conifers II</taxon>
        <taxon>Cupressales</taxon>
        <taxon>Taxaceae</taxon>
        <taxon>Taxus</taxon>
    </lineage>
</organism>
<gene>
    <name evidence="5" type="ORF">KI387_028041</name>
</gene>
<dbReference type="EMBL" id="JAHRHJ020000006">
    <property type="protein sequence ID" value="KAH9313006.1"/>
    <property type="molecule type" value="Genomic_DNA"/>
</dbReference>
<dbReference type="AlphaFoldDB" id="A0AA38FYE6"/>
<evidence type="ECO:0000256" key="2">
    <source>
        <dbReference type="ARBA" id="ARBA00022448"/>
    </source>
</evidence>
<evidence type="ECO:0000313" key="5">
    <source>
        <dbReference type="EMBL" id="KAH9313006.1"/>
    </source>
</evidence>
<dbReference type="SMART" id="SM00185">
    <property type="entry name" value="ARM"/>
    <property type="match status" value="3"/>
</dbReference>
<dbReference type="Pfam" id="PF00514">
    <property type="entry name" value="Arm"/>
    <property type="match status" value="3"/>
</dbReference>
<keyword evidence="2" id="KW-0813">Transport</keyword>
<dbReference type="GO" id="GO:0015031">
    <property type="term" value="P:protein transport"/>
    <property type="evidence" value="ECO:0007669"/>
    <property type="project" value="UniProtKB-KW"/>
</dbReference>
<dbReference type="Gene3D" id="1.25.10.10">
    <property type="entry name" value="Leucine-rich Repeat Variant"/>
    <property type="match status" value="1"/>
</dbReference>
<evidence type="ECO:0000256" key="4">
    <source>
        <dbReference type="SAM" id="MobiDB-lite"/>
    </source>
</evidence>
<dbReference type="PANTHER" id="PTHR23316">
    <property type="entry name" value="IMPORTIN ALPHA"/>
    <property type="match status" value="1"/>
</dbReference>
<dbReference type="SUPFAM" id="SSF48371">
    <property type="entry name" value="ARM repeat"/>
    <property type="match status" value="1"/>
</dbReference>
<dbReference type="Pfam" id="PF16186">
    <property type="entry name" value="Arm_3"/>
    <property type="match status" value="1"/>
</dbReference>
<dbReference type="InterPro" id="IPR011989">
    <property type="entry name" value="ARM-like"/>
</dbReference>
<dbReference type="InterPro" id="IPR032413">
    <property type="entry name" value="Arm_3"/>
</dbReference>
<evidence type="ECO:0000256" key="1">
    <source>
        <dbReference type="ARBA" id="ARBA00010394"/>
    </source>
</evidence>
<comment type="similarity">
    <text evidence="1">Belongs to the importin alpha family.</text>
</comment>
<dbReference type="Proteomes" id="UP000824469">
    <property type="component" value="Unassembled WGS sequence"/>
</dbReference>
<evidence type="ECO:0008006" key="7">
    <source>
        <dbReference type="Google" id="ProtNLM"/>
    </source>
</evidence>